<dbReference type="InterPro" id="IPR001919">
    <property type="entry name" value="CBD2"/>
</dbReference>
<dbReference type="SUPFAM" id="SSF51445">
    <property type="entry name" value="(Trans)glycosidases"/>
    <property type="match status" value="1"/>
</dbReference>
<name>A0A5M3XWY0_9ACTN</name>
<dbReference type="PROSITE" id="PS51173">
    <property type="entry name" value="CBM2"/>
    <property type="match status" value="1"/>
</dbReference>
<keyword evidence="3" id="KW-0378">Hydrolase</keyword>
<proteinExistence type="inferred from homology"/>
<evidence type="ECO:0000313" key="6">
    <source>
        <dbReference type="Proteomes" id="UP000377595"/>
    </source>
</evidence>
<evidence type="ECO:0000256" key="3">
    <source>
        <dbReference type="ARBA" id="ARBA00022801"/>
    </source>
</evidence>
<sequence>MTQDQPVNSERRLLSRRAVLTTMGALPVLTATTAVVGVSGAAAATAVIDPLTLRQTIRGFGGMTHTAWIGDLTAAQRDTAFGTGEGRLGFSVLRIPVPENQADWSRDLATARRATELGATVIASPWNPPASMVETFVRGSQTDAKRLRSNMYGAYAQHLNDFNTFLRNNGVNLYGISVQNEPDYAHDWTWWTPAEMVRFLRENAGSIGTRVIAPESFQYLKNMSDPILNDSAALANVDIIGAHLYGTSFANFPYPLFKQKGAGKELWMTEVYYPNSSDSADLWPQALDVGEHIHRAMVDAEFQAYIWWYIRRSYGPMREDGQISKRGAMMAHFARFVRPGYVRIGATANPASNVYVSAYKGGNSTVVIVAINKGTSAVSQQFTIANSTASSVSSWLTDASRNVAPQGTTSMSNGSLTVTLPARSMMTFVTSVGPGPSPTPTPTPTPSGGTGQFRVTYTMNSWNNGFTAGISITNTGTSTINGWTLVFTLPSGQSITSGWNATYTPSSGQVSARNVSHNGTLAPGATIDIGFQATHTGNTAEPTAFTLNGIPCVVT</sequence>
<dbReference type="InterPro" id="IPR017853">
    <property type="entry name" value="GH"/>
</dbReference>
<reference evidence="5 6" key="1">
    <citation type="submission" date="2019-10" db="EMBL/GenBank/DDBJ databases">
        <title>Whole genome shotgun sequence of Acrocarpospora pleiomorpha NBRC 16267.</title>
        <authorList>
            <person name="Ichikawa N."/>
            <person name="Kimura A."/>
            <person name="Kitahashi Y."/>
            <person name="Komaki H."/>
            <person name="Oguchi A."/>
        </authorList>
    </citation>
    <scope>NUCLEOTIDE SEQUENCE [LARGE SCALE GENOMIC DNA]</scope>
    <source>
        <strain evidence="5 6">NBRC 16267</strain>
    </source>
</reference>
<dbReference type="GO" id="GO:0004348">
    <property type="term" value="F:glucosylceramidase activity"/>
    <property type="evidence" value="ECO:0007669"/>
    <property type="project" value="InterPro"/>
</dbReference>
<keyword evidence="2" id="KW-0732">Signal</keyword>
<dbReference type="InterPro" id="IPR001139">
    <property type="entry name" value="Glyco_hydro_30"/>
</dbReference>
<evidence type="ECO:0000259" key="4">
    <source>
        <dbReference type="PROSITE" id="PS51173"/>
    </source>
</evidence>
<dbReference type="InterPro" id="IPR008965">
    <property type="entry name" value="CBM2/CBM3_carb-bd_dom_sf"/>
</dbReference>
<dbReference type="SUPFAM" id="SSF51011">
    <property type="entry name" value="Glycosyl hydrolase domain"/>
    <property type="match status" value="1"/>
</dbReference>
<dbReference type="GO" id="GO:0030247">
    <property type="term" value="F:polysaccharide binding"/>
    <property type="evidence" value="ECO:0007669"/>
    <property type="project" value="UniProtKB-UniRule"/>
</dbReference>
<evidence type="ECO:0000256" key="2">
    <source>
        <dbReference type="ARBA" id="ARBA00022729"/>
    </source>
</evidence>
<dbReference type="EMBL" id="BLAF01000034">
    <property type="protein sequence ID" value="GES22788.1"/>
    <property type="molecule type" value="Genomic_DNA"/>
</dbReference>
<dbReference type="InterPro" id="IPR006311">
    <property type="entry name" value="TAT_signal"/>
</dbReference>
<dbReference type="SMART" id="SM00637">
    <property type="entry name" value="CBD_II"/>
    <property type="match status" value="1"/>
</dbReference>
<evidence type="ECO:0000313" key="5">
    <source>
        <dbReference type="EMBL" id="GES22788.1"/>
    </source>
</evidence>
<organism evidence="5 6">
    <name type="scientific">Acrocarpospora pleiomorpha</name>
    <dbReference type="NCBI Taxonomy" id="90975"/>
    <lineage>
        <taxon>Bacteria</taxon>
        <taxon>Bacillati</taxon>
        <taxon>Actinomycetota</taxon>
        <taxon>Actinomycetes</taxon>
        <taxon>Streptosporangiales</taxon>
        <taxon>Streptosporangiaceae</taxon>
        <taxon>Acrocarpospora</taxon>
    </lineage>
</organism>
<dbReference type="OrthoDB" id="9806701at2"/>
<dbReference type="Gene3D" id="3.20.20.80">
    <property type="entry name" value="Glycosidases"/>
    <property type="match status" value="1"/>
</dbReference>
<dbReference type="PROSITE" id="PS51318">
    <property type="entry name" value="TAT"/>
    <property type="match status" value="1"/>
</dbReference>
<dbReference type="Pfam" id="PF17189">
    <property type="entry name" value="Glyco_hydro_30C"/>
    <property type="match status" value="1"/>
</dbReference>
<dbReference type="Proteomes" id="UP000377595">
    <property type="component" value="Unassembled WGS sequence"/>
</dbReference>
<dbReference type="Gene3D" id="2.60.40.290">
    <property type="match status" value="1"/>
</dbReference>
<dbReference type="RefSeq" id="WP_155347732.1">
    <property type="nucleotide sequence ID" value="NZ_BAAAHM010000009.1"/>
</dbReference>
<comment type="caution">
    <text evidence="5">The sequence shown here is derived from an EMBL/GenBank/DDBJ whole genome shotgun (WGS) entry which is preliminary data.</text>
</comment>
<gene>
    <name evidence="5" type="ORF">Aple_056870</name>
</gene>
<feature type="domain" description="CBM2" evidence="4">
    <location>
        <begin position="446"/>
        <end position="555"/>
    </location>
</feature>
<dbReference type="GO" id="GO:0005975">
    <property type="term" value="P:carbohydrate metabolic process"/>
    <property type="evidence" value="ECO:0007669"/>
    <property type="project" value="InterPro"/>
</dbReference>
<evidence type="ECO:0000256" key="1">
    <source>
        <dbReference type="ARBA" id="ARBA00005382"/>
    </source>
</evidence>
<dbReference type="InterPro" id="IPR033452">
    <property type="entry name" value="GH30_C"/>
</dbReference>
<dbReference type="AlphaFoldDB" id="A0A5M3XWY0"/>
<dbReference type="InterPro" id="IPR013780">
    <property type="entry name" value="Glyco_hydro_b"/>
</dbReference>
<accession>A0A5M3XWY0</accession>
<dbReference type="Gene3D" id="2.60.40.1180">
    <property type="entry name" value="Golgi alpha-mannosidase II"/>
    <property type="match status" value="1"/>
</dbReference>
<comment type="similarity">
    <text evidence="1">Belongs to the glycosyl hydrolase 30 family.</text>
</comment>
<dbReference type="InterPro" id="IPR012291">
    <property type="entry name" value="CBM2_carb-bd_dom_sf"/>
</dbReference>
<dbReference type="PANTHER" id="PTHR11069:SF38">
    <property type="entry name" value="GLUCURONOXYLANASE XYNC"/>
    <property type="match status" value="1"/>
</dbReference>
<dbReference type="GO" id="GO:0006665">
    <property type="term" value="P:sphingolipid metabolic process"/>
    <property type="evidence" value="ECO:0007669"/>
    <property type="project" value="InterPro"/>
</dbReference>
<keyword evidence="6" id="KW-1185">Reference proteome</keyword>
<dbReference type="SUPFAM" id="SSF49384">
    <property type="entry name" value="Carbohydrate-binding domain"/>
    <property type="match status" value="1"/>
</dbReference>
<dbReference type="Pfam" id="PF00553">
    <property type="entry name" value="CBM_2"/>
    <property type="match status" value="1"/>
</dbReference>
<dbReference type="PANTHER" id="PTHR11069">
    <property type="entry name" value="GLUCOSYLCERAMIDASE"/>
    <property type="match status" value="1"/>
</dbReference>
<dbReference type="GO" id="GO:0016020">
    <property type="term" value="C:membrane"/>
    <property type="evidence" value="ECO:0007669"/>
    <property type="project" value="GOC"/>
</dbReference>
<protein>
    <recommendedName>
        <fullName evidence="4">CBM2 domain-containing protein</fullName>
    </recommendedName>
</protein>